<comment type="caution">
    <text evidence="2">The sequence shown here is derived from an EMBL/GenBank/DDBJ whole genome shotgun (WGS) entry which is preliminary data.</text>
</comment>
<dbReference type="OrthoDB" id="6161020at2"/>
<feature type="region of interest" description="Disordered" evidence="1">
    <location>
        <begin position="1"/>
        <end position="39"/>
    </location>
</feature>
<feature type="compositionally biased region" description="Low complexity" evidence="1">
    <location>
        <begin position="20"/>
        <end position="37"/>
    </location>
</feature>
<keyword evidence="3" id="KW-1185">Reference proteome</keyword>
<reference evidence="2 3" key="1">
    <citation type="submission" date="2019-03" db="EMBL/GenBank/DDBJ databases">
        <title>Draft genome sequences of novel Actinobacteria.</title>
        <authorList>
            <person name="Sahin N."/>
            <person name="Ay H."/>
            <person name="Saygin H."/>
        </authorList>
    </citation>
    <scope>NUCLEOTIDE SEQUENCE [LARGE SCALE GENOMIC DNA]</scope>
    <source>
        <strain evidence="2 3">KC712</strain>
    </source>
</reference>
<organism evidence="2 3">
    <name type="scientific">Nonomuraea diastatica</name>
    <dbReference type="NCBI Taxonomy" id="1848329"/>
    <lineage>
        <taxon>Bacteria</taxon>
        <taxon>Bacillati</taxon>
        <taxon>Actinomycetota</taxon>
        <taxon>Actinomycetes</taxon>
        <taxon>Streptosporangiales</taxon>
        <taxon>Streptosporangiaceae</taxon>
        <taxon>Nonomuraea</taxon>
    </lineage>
</organism>
<dbReference type="Pfam" id="PF11387">
    <property type="entry name" value="DUF2795"/>
    <property type="match status" value="1"/>
</dbReference>
<gene>
    <name evidence="2" type="ORF">E1294_20295</name>
</gene>
<accession>A0A4R4WKH3</accession>
<proteinExistence type="predicted"/>
<sequence length="118" mass="11912">MGGAAHGRAAPSGGAGGAAGVAARRGAGTTAAGTGRRLSTGVRLRLTERGQQALMSTAPNPIDLQKHLGGVDYPAGKADLIKAARDHNASKDIVEALEAMPDRQYDGPNAVSEAVTKR</sequence>
<evidence type="ECO:0000313" key="3">
    <source>
        <dbReference type="Proteomes" id="UP000294543"/>
    </source>
</evidence>
<dbReference type="Proteomes" id="UP000294543">
    <property type="component" value="Unassembled WGS sequence"/>
</dbReference>
<feature type="compositionally biased region" description="Low complexity" evidence="1">
    <location>
        <begin position="1"/>
        <end position="12"/>
    </location>
</feature>
<name>A0A4R4WKH3_9ACTN</name>
<protein>
    <submittedName>
        <fullName evidence="2">DUF2795 domain-containing protein</fullName>
    </submittedName>
</protein>
<dbReference type="EMBL" id="SMKP01000055">
    <property type="protein sequence ID" value="TDD19609.1"/>
    <property type="molecule type" value="Genomic_DNA"/>
</dbReference>
<dbReference type="InterPro" id="IPR021527">
    <property type="entry name" value="DUF2795"/>
</dbReference>
<dbReference type="AlphaFoldDB" id="A0A4R4WKH3"/>
<evidence type="ECO:0000256" key="1">
    <source>
        <dbReference type="SAM" id="MobiDB-lite"/>
    </source>
</evidence>
<evidence type="ECO:0000313" key="2">
    <source>
        <dbReference type="EMBL" id="TDD19609.1"/>
    </source>
</evidence>